<proteinExistence type="predicted"/>
<evidence type="ECO:0000313" key="1">
    <source>
        <dbReference type="EMBL" id="KAF6033129.1"/>
    </source>
</evidence>
<evidence type="ECO:0000313" key="2">
    <source>
        <dbReference type="Proteomes" id="UP000593567"/>
    </source>
</evidence>
<dbReference type="Proteomes" id="UP000593567">
    <property type="component" value="Unassembled WGS sequence"/>
</dbReference>
<name>A0A7J7K3D5_BUGNE</name>
<accession>A0A7J7K3D5</accession>
<reference evidence="1" key="1">
    <citation type="submission" date="2020-06" db="EMBL/GenBank/DDBJ databases">
        <title>Draft genome of Bugula neritina, a colonial animal packing powerful symbionts and potential medicines.</title>
        <authorList>
            <person name="Rayko M."/>
        </authorList>
    </citation>
    <scope>NUCLEOTIDE SEQUENCE [LARGE SCALE GENOMIC DNA]</scope>
    <source>
        <strain evidence="1">Kwan_BN1</strain>
    </source>
</reference>
<comment type="caution">
    <text evidence="1">The sequence shown here is derived from an EMBL/GenBank/DDBJ whole genome shotgun (WGS) entry which is preliminary data.</text>
</comment>
<dbReference type="Pfam" id="PF22633">
    <property type="entry name" value="F5_F8_type_C_2"/>
    <property type="match status" value="1"/>
</dbReference>
<dbReference type="InterPro" id="IPR008979">
    <property type="entry name" value="Galactose-bd-like_sf"/>
</dbReference>
<dbReference type="AlphaFoldDB" id="A0A7J7K3D5"/>
<organism evidence="1 2">
    <name type="scientific">Bugula neritina</name>
    <name type="common">Brown bryozoan</name>
    <name type="synonym">Sertularia neritina</name>
    <dbReference type="NCBI Taxonomy" id="10212"/>
    <lineage>
        <taxon>Eukaryota</taxon>
        <taxon>Metazoa</taxon>
        <taxon>Spiralia</taxon>
        <taxon>Lophotrochozoa</taxon>
        <taxon>Bryozoa</taxon>
        <taxon>Gymnolaemata</taxon>
        <taxon>Cheilostomatida</taxon>
        <taxon>Flustrina</taxon>
        <taxon>Buguloidea</taxon>
        <taxon>Bugulidae</taxon>
        <taxon>Bugula</taxon>
    </lineage>
</organism>
<dbReference type="Gene3D" id="2.60.120.260">
    <property type="entry name" value="Galactose-binding domain-like"/>
    <property type="match status" value="1"/>
</dbReference>
<dbReference type="OrthoDB" id="547680at2759"/>
<dbReference type="EMBL" id="VXIV02001454">
    <property type="protein sequence ID" value="KAF6033129.1"/>
    <property type="molecule type" value="Genomic_DNA"/>
</dbReference>
<dbReference type="SUPFAM" id="SSF49785">
    <property type="entry name" value="Galactose-binding domain-like"/>
    <property type="match status" value="1"/>
</dbReference>
<sequence length="129" mass="14460">MGSSSSVVVDGDKSHSFTSMSAGRYCSQCFLSLPSDNPWWRVDLGGQFFITNINIYTGSATRRIGPFEMLSKETSSNLNPAAYYSQWKVIQSVSNRVSTYQYPLPTAVYAQHVAVMEKKDLYNLDIHKS</sequence>
<evidence type="ECO:0008006" key="3">
    <source>
        <dbReference type="Google" id="ProtNLM"/>
    </source>
</evidence>
<keyword evidence="2" id="KW-1185">Reference proteome</keyword>
<protein>
    <recommendedName>
        <fullName evidence="3">F5/8 type C domain-containing protein</fullName>
    </recommendedName>
</protein>
<gene>
    <name evidence="1" type="ORF">EB796_008559</name>
</gene>